<dbReference type="Pfam" id="PF10644">
    <property type="entry name" value="Misat_Tub_SegII"/>
    <property type="match status" value="1"/>
</dbReference>
<dbReference type="InterPro" id="IPR029209">
    <property type="entry name" value="DML1/Misato_tubulin"/>
</dbReference>
<dbReference type="OrthoDB" id="271881at2759"/>
<evidence type="ECO:0000256" key="3">
    <source>
        <dbReference type="ARBA" id="ARBA00023128"/>
    </source>
</evidence>
<dbReference type="InterPro" id="IPR049942">
    <property type="entry name" value="DML1/Misato"/>
</dbReference>
<dbReference type="SUPFAM" id="SSF52490">
    <property type="entry name" value="Tubulin nucleotide-binding domain-like"/>
    <property type="match status" value="1"/>
</dbReference>
<dbReference type="PANTHER" id="PTHR13391:SF0">
    <property type="entry name" value="PROTEIN MISATO HOMOLOG 1"/>
    <property type="match status" value="1"/>
</dbReference>
<dbReference type="AlphaFoldDB" id="A0A8J1XUJ2"/>
<feature type="region of interest" description="Disordered" evidence="4">
    <location>
        <begin position="124"/>
        <end position="151"/>
    </location>
</feature>
<name>A0A8J1XUJ2_OWEFU</name>
<proteinExistence type="inferred from homology"/>
<dbReference type="EMBL" id="CAIIXF020000010">
    <property type="protein sequence ID" value="CAH1796416.1"/>
    <property type="molecule type" value="Genomic_DNA"/>
</dbReference>
<accession>A0A8J1XUJ2</accession>
<keyword evidence="3" id="KW-0496">Mitochondrion</keyword>
<dbReference type="InterPro" id="IPR019605">
    <property type="entry name" value="Misato_II_tubulin-like"/>
</dbReference>
<protein>
    <submittedName>
        <fullName evidence="5">Uncharacterized protein</fullName>
    </submittedName>
</protein>
<evidence type="ECO:0000256" key="1">
    <source>
        <dbReference type="ARBA" id="ARBA00004173"/>
    </source>
</evidence>
<comment type="caution">
    <text evidence="5">The sequence shown here is derived from an EMBL/GenBank/DDBJ whole genome shotgun (WGS) entry which is preliminary data.</text>
</comment>
<comment type="subcellular location">
    <subcellularLocation>
        <location evidence="1">Mitochondrion</location>
    </subcellularLocation>
</comment>
<comment type="similarity">
    <text evidence="2">Belongs to the misato family.</text>
</comment>
<dbReference type="CDD" id="cd06060">
    <property type="entry name" value="misato"/>
    <property type="match status" value="1"/>
</dbReference>
<organism evidence="5 6">
    <name type="scientific">Owenia fusiformis</name>
    <name type="common">Polychaete worm</name>
    <dbReference type="NCBI Taxonomy" id="6347"/>
    <lineage>
        <taxon>Eukaryota</taxon>
        <taxon>Metazoa</taxon>
        <taxon>Spiralia</taxon>
        <taxon>Lophotrochozoa</taxon>
        <taxon>Annelida</taxon>
        <taxon>Polychaeta</taxon>
        <taxon>Sedentaria</taxon>
        <taxon>Canalipalpata</taxon>
        <taxon>Sabellida</taxon>
        <taxon>Oweniida</taxon>
        <taxon>Oweniidae</taxon>
        <taxon>Owenia</taxon>
    </lineage>
</organism>
<feature type="compositionally biased region" description="Basic and acidic residues" evidence="4">
    <location>
        <begin position="124"/>
        <end position="147"/>
    </location>
</feature>
<dbReference type="Pfam" id="PF14881">
    <property type="entry name" value="Tubulin_3"/>
    <property type="match status" value="1"/>
</dbReference>
<dbReference type="Gene3D" id="3.40.50.1440">
    <property type="entry name" value="Tubulin/FtsZ, GTPase domain"/>
    <property type="match status" value="1"/>
</dbReference>
<dbReference type="PANTHER" id="PTHR13391">
    <property type="entry name" value="MITOCHONDRIAL DISTRIBUTION REGULATOR MISATO"/>
    <property type="match status" value="1"/>
</dbReference>
<reference evidence="5" key="1">
    <citation type="submission" date="2022-03" db="EMBL/GenBank/DDBJ databases">
        <authorList>
            <person name="Martin C."/>
        </authorList>
    </citation>
    <scope>NUCLEOTIDE SEQUENCE</scope>
</reference>
<evidence type="ECO:0000313" key="6">
    <source>
        <dbReference type="Proteomes" id="UP000749559"/>
    </source>
</evidence>
<dbReference type="GO" id="GO:0005739">
    <property type="term" value="C:mitochondrion"/>
    <property type="evidence" value="ECO:0007669"/>
    <property type="project" value="UniProtKB-SubCell"/>
</dbReference>
<keyword evidence="6" id="KW-1185">Reference proteome</keyword>
<evidence type="ECO:0000256" key="2">
    <source>
        <dbReference type="ARBA" id="ARBA00008507"/>
    </source>
</evidence>
<dbReference type="InterPro" id="IPR036525">
    <property type="entry name" value="Tubulin/FtsZ_GTPase_sf"/>
</dbReference>
<evidence type="ECO:0000313" key="5">
    <source>
        <dbReference type="EMBL" id="CAH1796416.1"/>
    </source>
</evidence>
<dbReference type="Proteomes" id="UP000749559">
    <property type="component" value="Unassembled WGS sequence"/>
</dbReference>
<gene>
    <name evidence="5" type="ORF">OFUS_LOCUS20829</name>
</gene>
<sequence length="575" mass="65565">MAGITKEIVTLQVGHFSNFVGTHWWNLQDASFVYDPKEAANKEVNTDVMFREGQNLMGEVTYTPRLIGFDLKGSLNTLKQDGNLYDLNLEEDLKWAADVTQHKVEVGEKNDFLLDLERQQEAHIDGSERKRRKVEEDEKMEIGDVSKESSPTDIEEDLTKKLYHLEKNIKVWSDFLKIYLHPKSLYVLQDYSHNSENEPFDIFSYGSAIYNTRTHQDEIDDKLHFFLEECDHLQGFHVLTDTFDGFGGLSTSLLEHLEDEYSSKGIFTFGLSPAHHGDTTTYQDSLRVINSVLTYNKAATHSSAFLPLSTCQEQWRKPQGPLQFPHTNFDARLAYHSSAVLAACLDTMSLPYRLDGSAMTMTHITDALTQCNRKVLTLNASFPFTLNQSQSLIGRLMELEDELPWQPLGPYPTSKSKLFSQSMVLRGIPPNRMKSVSDKDVHSVLGKCNDYQDLLQLYSTEMFPYTLNSCFVVKQPCKVIAPFPNIFRDNLTPDGQLSQTPRLPTVGVETVPIWTSLQSNPTAATMLNKLIHEAKRLDINKYHKFKDSGLEQDDYNEMLNSLEDMASNYSTQLME</sequence>
<dbReference type="GO" id="GO:0007005">
    <property type="term" value="P:mitochondrion organization"/>
    <property type="evidence" value="ECO:0007669"/>
    <property type="project" value="InterPro"/>
</dbReference>
<evidence type="ECO:0000256" key="4">
    <source>
        <dbReference type="SAM" id="MobiDB-lite"/>
    </source>
</evidence>